<evidence type="ECO:0000313" key="6">
    <source>
        <dbReference type="EMBL" id="QEC71844.1"/>
    </source>
</evidence>
<evidence type="ECO:0000256" key="1">
    <source>
        <dbReference type="ARBA" id="ARBA00001445"/>
    </source>
</evidence>
<evidence type="ECO:0000313" key="7">
    <source>
        <dbReference type="Proteomes" id="UP000321291"/>
    </source>
</evidence>
<proteinExistence type="predicted"/>
<gene>
    <name evidence="6" type="ORF">FSB73_09385</name>
</gene>
<keyword evidence="3" id="KW-0378">Hydrolase</keyword>
<dbReference type="PANTHER" id="PTHR33307:SF6">
    <property type="entry name" value="ALPHA-RHAMNOSIDASE (EUROFUNG)-RELATED"/>
    <property type="match status" value="1"/>
</dbReference>
<dbReference type="InterPro" id="IPR016007">
    <property type="entry name" value="Alpha_rhamnosid"/>
</dbReference>
<dbReference type="KEGG" id="agi:FSB73_09385"/>
<keyword evidence="7" id="KW-1185">Reference proteome</keyword>
<dbReference type="Pfam" id="PF17389">
    <property type="entry name" value="Bac_rhamnosid6H"/>
    <property type="match status" value="1"/>
</dbReference>
<dbReference type="AlphaFoldDB" id="A0A5B8VJW2"/>
<protein>
    <recommendedName>
        <fullName evidence="2">alpha-L-rhamnosidase</fullName>
        <ecNumber evidence="2">3.2.1.40</ecNumber>
    </recommendedName>
</protein>
<dbReference type="RefSeq" id="WP_146781253.1">
    <property type="nucleotide sequence ID" value="NZ_CP042434.1"/>
</dbReference>
<dbReference type="Gene3D" id="2.60.420.10">
    <property type="entry name" value="Maltose phosphorylase, domain 3"/>
    <property type="match status" value="1"/>
</dbReference>
<dbReference type="GO" id="GO:0005975">
    <property type="term" value="P:carbohydrate metabolic process"/>
    <property type="evidence" value="ECO:0007669"/>
    <property type="project" value="InterPro"/>
</dbReference>
<dbReference type="InterPro" id="IPR008928">
    <property type="entry name" value="6-hairpin_glycosidase_sf"/>
</dbReference>
<accession>A0A5B8VJW2</accession>
<comment type="catalytic activity">
    <reaction evidence="1">
        <text>Hydrolysis of terminal non-reducing alpha-L-rhamnose residues in alpha-L-rhamnosides.</text>
        <dbReference type="EC" id="3.2.1.40"/>
    </reaction>
</comment>
<reference evidence="6 7" key="1">
    <citation type="journal article" date="2017" name="Int. J. Syst. Evol. Microbiol.">
        <title>Arachidicoccus ginsenosidivorans sp. nov., with ginsenoside-converting activity isolated from ginseng cultivating soil.</title>
        <authorList>
            <person name="Siddiqi M.Z."/>
            <person name="Aslam Z."/>
            <person name="Im W.T."/>
        </authorList>
    </citation>
    <scope>NUCLEOTIDE SEQUENCE [LARGE SCALE GENOMIC DNA]</scope>
    <source>
        <strain evidence="6 7">Gsoil 809</strain>
    </source>
</reference>
<dbReference type="EC" id="3.2.1.40" evidence="2"/>
<dbReference type="EMBL" id="CP042434">
    <property type="protein sequence ID" value="QEC71844.1"/>
    <property type="molecule type" value="Genomic_DNA"/>
</dbReference>
<evidence type="ECO:0000256" key="2">
    <source>
        <dbReference type="ARBA" id="ARBA00012652"/>
    </source>
</evidence>
<dbReference type="InterPro" id="IPR012341">
    <property type="entry name" value="6hp_glycosidase-like_sf"/>
</dbReference>
<evidence type="ECO:0000259" key="5">
    <source>
        <dbReference type="Pfam" id="PF17390"/>
    </source>
</evidence>
<sequence>MHIPFDQKTTNFTSSDSVLNQVWDLCKYTIEATSFSGYYVDGDRERIPYEADALINQLSGYSTAAIFNMAKRTLNYLVYHPTWPTEWSLQNPMIAYNDYMYSGDPRNLANIYKDLQPKVLTALEDSNGLISTRTGKQSPGFLQSIHYKVFDGNPGLKDIVDWPHTKEETDGFVFTDYNAVVNAYYYKALKDMALLAAAIHKSKDADDYRQRAANVKKAYLKHFINPSTGLIIDGIGTQHSSLHANMFALAFGLVPKNNLQKVLAFIKSRGVSCSVYGAQFLLEALGEKDHSDYALKLLTSQKKRSWYNMIVEGATMTMEAWGQKFKPNQDWNHAWGTAPANYIVRYLMGITPLKPGFQEILIRPHPGTLDSAGIEYPTVRGIISVSFKKSAETFTLQAAIPGNTTARICLPTLSREPAVITMDGQQIKASLDPDGRYWEIPAVMAGQHTFKVQRQ</sequence>
<feature type="domain" description="Alpha-L-rhamnosidase C-terminal" evidence="5">
    <location>
        <begin position="349"/>
        <end position="416"/>
    </location>
</feature>
<dbReference type="Gene3D" id="1.50.10.10">
    <property type="match status" value="1"/>
</dbReference>
<evidence type="ECO:0000259" key="4">
    <source>
        <dbReference type="Pfam" id="PF17389"/>
    </source>
</evidence>
<dbReference type="PANTHER" id="PTHR33307">
    <property type="entry name" value="ALPHA-RHAMNOSIDASE (EUROFUNG)"/>
    <property type="match status" value="1"/>
</dbReference>
<name>A0A5B8VJW2_9BACT</name>
<dbReference type="Proteomes" id="UP000321291">
    <property type="component" value="Chromosome"/>
</dbReference>
<organism evidence="6 7">
    <name type="scientific">Arachidicoccus ginsenosidivorans</name>
    <dbReference type="NCBI Taxonomy" id="496057"/>
    <lineage>
        <taxon>Bacteria</taxon>
        <taxon>Pseudomonadati</taxon>
        <taxon>Bacteroidota</taxon>
        <taxon>Chitinophagia</taxon>
        <taxon>Chitinophagales</taxon>
        <taxon>Chitinophagaceae</taxon>
        <taxon>Arachidicoccus</taxon>
    </lineage>
</organism>
<dbReference type="GO" id="GO:0030596">
    <property type="term" value="F:alpha-L-rhamnosidase activity"/>
    <property type="evidence" value="ECO:0007669"/>
    <property type="project" value="UniProtKB-EC"/>
</dbReference>
<evidence type="ECO:0000256" key="3">
    <source>
        <dbReference type="ARBA" id="ARBA00022801"/>
    </source>
</evidence>
<dbReference type="Pfam" id="PF17390">
    <property type="entry name" value="Bac_rhamnosid_C"/>
    <property type="match status" value="1"/>
</dbReference>
<dbReference type="InterPro" id="IPR035398">
    <property type="entry name" value="Bac_rhamnosid_C"/>
</dbReference>
<feature type="domain" description="Alpha-L-rhamnosidase six-hairpin glycosidase" evidence="4">
    <location>
        <begin position="8"/>
        <end position="346"/>
    </location>
</feature>
<dbReference type="InterPro" id="IPR035396">
    <property type="entry name" value="Bac_rhamnosid6H"/>
</dbReference>
<dbReference type="SUPFAM" id="SSF48208">
    <property type="entry name" value="Six-hairpin glycosidases"/>
    <property type="match status" value="1"/>
</dbReference>